<evidence type="ECO:0000259" key="7">
    <source>
        <dbReference type="PROSITE" id="PS50983"/>
    </source>
</evidence>
<evidence type="ECO:0000313" key="9">
    <source>
        <dbReference type="Proteomes" id="UP000683139"/>
    </source>
</evidence>
<dbReference type="CDD" id="cd01138">
    <property type="entry name" value="FeuA"/>
    <property type="match status" value="1"/>
</dbReference>
<dbReference type="PROSITE" id="PS50983">
    <property type="entry name" value="FE_B12_PBP"/>
    <property type="match status" value="1"/>
</dbReference>
<comment type="similarity">
    <text evidence="2">Belongs to the bacterial solute-binding protein 8 family.</text>
</comment>
<dbReference type="RefSeq" id="WP_213516058.1">
    <property type="nucleotide sequence ID" value="NZ_BOSE01000004.1"/>
</dbReference>
<dbReference type="Gene3D" id="3.40.50.1980">
    <property type="entry name" value="Nitrogenase molybdenum iron protein domain"/>
    <property type="match status" value="2"/>
</dbReference>
<feature type="region of interest" description="Disordered" evidence="5">
    <location>
        <begin position="27"/>
        <end position="60"/>
    </location>
</feature>
<evidence type="ECO:0000256" key="5">
    <source>
        <dbReference type="SAM" id="MobiDB-lite"/>
    </source>
</evidence>
<evidence type="ECO:0000256" key="4">
    <source>
        <dbReference type="ARBA" id="ARBA00022729"/>
    </source>
</evidence>
<comment type="caution">
    <text evidence="8">The sequence shown here is derived from an EMBL/GenBank/DDBJ whole genome shotgun (WGS) entry which is preliminary data.</text>
</comment>
<name>A0A919YME5_9BACL</name>
<dbReference type="PROSITE" id="PS51257">
    <property type="entry name" value="PROKAR_LIPOPROTEIN"/>
    <property type="match status" value="1"/>
</dbReference>
<reference evidence="8" key="1">
    <citation type="submission" date="2021-03" db="EMBL/GenBank/DDBJ databases">
        <title>Antimicrobial resistance genes in bacteria isolated from Japanese honey, and their potential for conferring macrolide and lincosamide resistance in the American foulbrood pathogen Paenibacillus larvae.</title>
        <authorList>
            <person name="Okamoto M."/>
            <person name="Kumagai M."/>
            <person name="Kanamori H."/>
            <person name="Takamatsu D."/>
        </authorList>
    </citation>
    <scope>NUCLEOTIDE SEQUENCE</scope>
    <source>
        <strain evidence="8">J40TS1</strain>
    </source>
</reference>
<dbReference type="SUPFAM" id="SSF53807">
    <property type="entry name" value="Helical backbone' metal receptor"/>
    <property type="match status" value="1"/>
</dbReference>
<dbReference type="PANTHER" id="PTHR30532:SF26">
    <property type="entry name" value="IRON(3+)-HYDROXAMATE-BINDING PROTEIN FHUD"/>
    <property type="match status" value="1"/>
</dbReference>
<feature type="signal peptide" evidence="6">
    <location>
        <begin position="1"/>
        <end position="25"/>
    </location>
</feature>
<sequence length="329" mass="35959">MFNKQHYLITVLLLLMLIVSACGNASTNQSTNTAPDATSSDDTNQSATTSPPAEENASTITYQSENGPIEIPANPTRIVALASAPNVISLGGTVVGVDEWTMGNPLFTDKLDGVTVVSEANPESIMDLNPDLIIAGAHMSNLEQLEKIAPTVVYTWGKLDYLEQQIEIGKLLNKEEEAKAWADSFKQRTEAIGKEIKANYGDNVSVSVFEVDAQNNFYVFGNNWARGTEILYQAMGLAMPEKVEQDALGPGYYTLSQEVLPEYAGDFIVLSLGLSPNNEFLNSEVWNNIPAVKNKQIIEIDTRASSYSDPITLDYLTTIFEEGFLGKKK</sequence>
<dbReference type="InterPro" id="IPR051313">
    <property type="entry name" value="Bact_iron-sidero_bind"/>
</dbReference>
<dbReference type="GO" id="GO:1901678">
    <property type="term" value="P:iron coordination entity transport"/>
    <property type="evidence" value="ECO:0007669"/>
    <property type="project" value="UniProtKB-ARBA"/>
</dbReference>
<evidence type="ECO:0000313" key="8">
    <source>
        <dbReference type="EMBL" id="GIP17132.1"/>
    </source>
</evidence>
<evidence type="ECO:0000256" key="1">
    <source>
        <dbReference type="ARBA" id="ARBA00004196"/>
    </source>
</evidence>
<evidence type="ECO:0000256" key="6">
    <source>
        <dbReference type="SAM" id="SignalP"/>
    </source>
</evidence>
<evidence type="ECO:0000256" key="3">
    <source>
        <dbReference type="ARBA" id="ARBA00022448"/>
    </source>
</evidence>
<organism evidence="8 9">
    <name type="scientific">Paenibacillus montaniterrae</name>
    <dbReference type="NCBI Taxonomy" id="429341"/>
    <lineage>
        <taxon>Bacteria</taxon>
        <taxon>Bacillati</taxon>
        <taxon>Bacillota</taxon>
        <taxon>Bacilli</taxon>
        <taxon>Bacillales</taxon>
        <taxon>Paenibacillaceae</taxon>
        <taxon>Paenibacillus</taxon>
    </lineage>
</organism>
<dbReference type="GO" id="GO:0030288">
    <property type="term" value="C:outer membrane-bounded periplasmic space"/>
    <property type="evidence" value="ECO:0007669"/>
    <property type="project" value="TreeGrafter"/>
</dbReference>
<feature type="chain" id="PRO_5037272413" evidence="6">
    <location>
        <begin position="26"/>
        <end position="329"/>
    </location>
</feature>
<dbReference type="AlphaFoldDB" id="A0A919YME5"/>
<keyword evidence="4 6" id="KW-0732">Signal</keyword>
<feature type="domain" description="Fe/B12 periplasmic-binding" evidence="7">
    <location>
        <begin position="77"/>
        <end position="328"/>
    </location>
</feature>
<dbReference type="InterPro" id="IPR002491">
    <property type="entry name" value="ABC_transptr_periplasmic_BD"/>
</dbReference>
<dbReference type="EMBL" id="BOSE01000004">
    <property type="protein sequence ID" value="GIP17132.1"/>
    <property type="molecule type" value="Genomic_DNA"/>
</dbReference>
<comment type="subcellular location">
    <subcellularLocation>
        <location evidence="1">Cell envelope</location>
    </subcellularLocation>
</comment>
<accession>A0A919YME5</accession>
<protein>
    <submittedName>
        <fullName evidence="8">ABC transporter substrate-binding protein</fullName>
    </submittedName>
</protein>
<keyword evidence="3" id="KW-0813">Transport</keyword>
<proteinExistence type="inferred from homology"/>
<dbReference type="Proteomes" id="UP000683139">
    <property type="component" value="Unassembled WGS sequence"/>
</dbReference>
<gene>
    <name evidence="8" type="primary">fhuD_2</name>
    <name evidence="8" type="ORF">J40TS1_27740</name>
</gene>
<dbReference type="Pfam" id="PF01497">
    <property type="entry name" value="Peripla_BP_2"/>
    <property type="match status" value="1"/>
</dbReference>
<dbReference type="PANTHER" id="PTHR30532">
    <property type="entry name" value="IRON III DICITRATE-BINDING PERIPLASMIC PROTEIN"/>
    <property type="match status" value="1"/>
</dbReference>
<evidence type="ECO:0000256" key="2">
    <source>
        <dbReference type="ARBA" id="ARBA00008814"/>
    </source>
</evidence>
<keyword evidence="9" id="KW-1185">Reference proteome</keyword>